<dbReference type="Proteomes" id="UP001518925">
    <property type="component" value="Unassembled WGS sequence"/>
</dbReference>
<evidence type="ECO:0000256" key="9">
    <source>
        <dbReference type="ARBA" id="ARBA00040241"/>
    </source>
</evidence>
<dbReference type="PANTHER" id="PTHR13947:SF51">
    <property type="entry name" value="N-ACETYLTRANSFERASE 14-RELATED"/>
    <property type="match status" value="1"/>
</dbReference>
<dbReference type="Gene3D" id="3.40.630.30">
    <property type="match status" value="1"/>
</dbReference>
<comment type="function">
    <text evidence="7">Probable acetyltransferase.</text>
</comment>
<evidence type="ECO:0000256" key="7">
    <source>
        <dbReference type="ARBA" id="ARBA00037582"/>
    </source>
</evidence>
<sequence length="147" mass="16459">MNITVITPNEADQAKELVLKGLEERFGLLDPTLNPDLNDIIGNYLKDGSVFLIGKEKGLLVCTGAISKENQSTGRIERMSVGRSSRGQGFARIMVHALEEYAIDYGYSRLVLETNNDWQSAILLYESSGYECYENDGQFSHFSKQLK</sequence>
<evidence type="ECO:0000256" key="8">
    <source>
        <dbReference type="ARBA" id="ARBA00038470"/>
    </source>
</evidence>
<dbReference type="RefSeq" id="WP_204203372.1">
    <property type="nucleotide sequence ID" value="NZ_JAFELM010000028.1"/>
</dbReference>
<comment type="subcellular location">
    <subcellularLocation>
        <location evidence="1">Membrane</location>
    </subcellularLocation>
</comment>
<evidence type="ECO:0000256" key="1">
    <source>
        <dbReference type="ARBA" id="ARBA00004370"/>
    </source>
</evidence>
<evidence type="ECO:0000256" key="5">
    <source>
        <dbReference type="ARBA" id="ARBA00023136"/>
    </source>
</evidence>
<keyword evidence="12" id="KW-1185">Reference proteome</keyword>
<keyword evidence="3" id="KW-0812">Transmembrane</keyword>
<evidence type="ECO:0000256" key="3">
    <source>
        <dbReference type="ARBA" id="ARBA00022692"/>
    </source>
</evidence>
<evidence type="ECO:0000313" key="12">
    <source>
        <dbReference type="Proteomes" id="UP001518925"/>
    </source>
</evidence>
<dbReference type="InterPro" id="IPR050769">
    <property type="entry name" value="NAT_camello-type"/>
</dbReference>
<evidence type="ECO:0000256" key="4">
    <source>
        <dbReference type="ARBA" id="ARBA00022989"/>
    </source>
</evidence>
<comment type="similarity">
    <text evidence="8">Belongs to the camello family.</text>
</comment>
<dbReference type="InterPro" id="IPR016181">
    <property type="entry name" value="Acyl_CoA_acyltransferase"/>
</dbReference>
<keyword evidence="4" id="KW-1133">Transmembrane helix</keyword>
<dbReference type="SUPFAM" id="SSF55729">
    <property type="entry name" value="Acyl-CoA N-acyltransferases (Nat)"/>
    <property type="match status" value="1"/>
</dbReference>
<gene>
    <name evidence="11" type="ORF">JR050_10135</name>
</gene>
<reference evidence="11 12" key="1">
    <citation type="submission" date="2021-02" db="EMBL/GenBank/DDBJ databases">
        <title>Bacillus sp. RD4P76, an endophyte from a halophyte.</title>
        <authorList>
            <person name="Sun J.-Q."/>
        </authorList>
    </citation>
    <scope>NUCLEOTIDE SEQUENCE [LARGE SCALE GENOMIC DNA]</scope>
    <source>
        <strain evidence="11 12">RD4P76</strain>
    </source>
</reference>
<feature type="domain" description="N-acetyltransferase" evidence="10">
    <location>
        <begin position="1"/>
        <end position="147"/>
    </location>
</feature>
<accession>A0ABS2DHY6</accession>
<dbReference type="Pfam" id="PF00583">
    <property type="entry name" value="Acetyltransf_1"/>
    <property type="match status" value="1"/>
</dbReference>
<dbReference type="EMBL" id="JAFELM010000028">
    <property type="protein sequence ID" value="MBM6618027.1"/>
    <property type="molecule type" value="Genomic_DNA"/>
</dbReference>
<evidence type="ECO:0000259" key="10">
    <source>
        <dbReference type="PROSITE" id="PS51186"/>
    </source>
</evidence>
<keyword evidence="2" id="KW-0808">Transferase</keyword>
<keyword evidence="6" id="KW-0012">Acyltransferase</keyword>
<protein>
    <recommendedName>
        <fullName evidence="9">Probable N-acetyltransferase 14</fullName>
    </recommendedName>
</protein>
<evidence type="ECO:0000256" key="6">
    <source>
        <dbReference type="ARBA" id="ARBA00023315"/>
    </source>
</evidence>
<proteinExistence type="inferred from homology"/>
<dbReference type="CDD" id="cd04301">
    <property type="entry name" value="NAT_SF"/>
    <property type="match status" value="1"/>
</dbReference>
<dbReference type="PANTHER" id="PTHR13947">
    <property type="entry name" value="GNAT FAMILY N-ACETYLTRANSFERASE"/>
    <property type="match status" value="1"/>
</dbReference>
<evidence type="ECO:0000256" key="2">
    <source>
        <dbReference type="ARBA" id="ARBA00022679"/>
    </source>
</evidence>
<name>A0ABS2DHY6_9BACI</name>
<organism evidence="11 12">
    <name type="scientific">Bacillus suaedaesalsae</name>
    <dbReference type="NCBI Taxonomy" id="2810349"/>
    <lineage>
        <taxon>Bacteria</taxon>
        <taxon>Bacillati</taxon>
        <taxon>Bacillota</taxon>
        <taxon>Bacilli</taxon>
        <taxon>Bacillales</taxon>
        <taxon>Bacillaceae</taxon>
        <taxon>Bacillus</taxon>
    </lineage>
</organism>
<evidence type="ECO:0000313" key="11">
    <source>
        <dbReference type="EMBL" id="MBM6618027.1"/>
    </source>
</evidence>
<dbReference type="InterPro" id="IPR000182">
    <property type="entry name" value="GNAT_dom"/>
</dbReference>
<dbReference type="PROSITE" id="PS51186">
    <property type="entry name" value="GNAT"/>
    <property type="match status" value="1"/>
</dbReference>
<keyword evidence="5" id="KW-0472">Membrane</keyword>
<comment type="caution">
    <text evidence="11">The sequence shown here is derived from an EMBL/GenBank/DDBJ whole genome shotgun (WGS) entry which is preliminary data.</text>
</comment>